<comment type="caution">
    <text evidence="1">The sequence shown here is derived from an EMBL/GenBank/DDBJ whole genome shotgun (WGS) entry which is preliminary data.</text>
</comment>
<dbReference type="Proteomes" id="UP001234297">
    <property type="component" value="Chromosome 2"/>
</dbReference>
<evidence type="ECO:0000313" key="2">
    <source>
        <dbReference type="Proteomes" id="UP001234297"/>
    </source>
</evidence>
<accession>A0ACC2ML39</accession>
<evidence type="ECO:0000313" key="1">
    <source>
        <dbReference type="EMBL" id="KAJ8646354.1"/>
    </source>
</evidence>
<dbReference type="EMBL" id="CM056810">
    <property type="protein sequence ID" value="KAJ8646354.1"/>
    <property type="molecule type" value="Genomic_DNA"/>
</dbReference>
<protein>
    <submittedName>
        <fullName evidence="1">Uncharacterized protein</fullName>
    </submittedName>
</protein>
<sequence>MGEVKVLGAFASCFACRVEWALLYKGIQYEYIEEHVSNKSALLLKCNPVYKKVPVFLHGAKPIAESLIILEYIDETWNKKPLLPQDPSQRAKARFWAKFADEKFESGIRTASRTKGKEQEKAVKESLELLNALEEEIKEKEFFGGEGLGFVDLVVGWIPHWLPVLEEASGFKILDANVFPSLHAWGDRFLNIPFIKEKLPPYDRVLVIFTNIREAVLNK</sequence>
<keyword evidence="2" id="KW-1185">Reference proteome</keyword>
<organism evidence="1 2">
    <name type="scientific">Persea americana</name>
    <name type="common">Avocado</name>
    <dbReference type="NCBI Taxonomy" id="3435"/>
    <lineage>
        <taxon>Eukaryota</taxon>
        <taxon>Viridiplantae</taxon>
        <taxon>Streptophyta</taxon>
        <taxon>Embryophyta</taxon>
        <taxon>Tracheophyta</taxon>
        <taxon>Spermatophyta</taxon>
        <taxon>Magnoliopsida</taxon>
        <taxon>Magnoliidae</taxon>
        <taxon>Laurales</taxon>
        <taxon>Lauraceae</taxon>
        <taxon>Persea</taxon>
    </lineage>
</organism>
<name>A0ACC2ML39_PERAE</name>
<reference evidence="1 2" key="1">
    <citation type="journal article" date="2022" name="Hortic Res">
        <title>A haplotype resolved chromosomal level avocado genome allows analysis of novel avocado genes.</title>
        <authorList>
            <person name="Nath O."/>
            <person name="Fletcher S.J."/>
            <person name="Hayward A."/>
            <person name="Shaw L.M."/>
            <person name="Masouleh A.K."/>
            <person name="Furtado A."/>
            <person name="Henry R.J."/>
            <person name="Mitter N."/>
        </authorList>
    </citation>
    <scope>NUCLEOTIDE SEQUENCE [LARGE SCALE GENOMIC DNA]</scope>
    <source>
        <strain evidence="2">cv. Hass</strain>
    </source>
</reference>
<gene>
    <name evidence="1" type="ORF">MRB53_008102</name>
</gene>
<proteinExistence type="predicted"/>